<name>A0A1A9Z2K4_GLOPL</name>
<accession>A0A1A9Z2K4</accession>
<dbReference type="Proteomes" id="UP000092445">
    <property type="component" value="Unassembled WGS sequence"/>
</dbReference>
<dbReference type="AlphaFoldDB" id="A0A1A9Z2K4"/>
<feature type="compositionally biased region" description="Basic residues" evidence="1">
    <location>
        <begin position="46"/>
        <end position="59"/>
    </location>
</feature>
<dbReference type="VEuPathDB" id="VectorBase:GPAI001789"/>
<reference evidence="2" key="2">
    <citation type="submission" date="2020-05" db="UniProtKB">
        <authorList>
            <consortium name="EnsemblMetazoa"/>
        </authorList>
    </citation>
    <scope>IDENTIFICATION</scope>
    <source>
        <strain evidence="2">IAEA</strain>
    </source>
</reference>
<organism evidence="2 3">
    <name type="scientific">Glossina pallidipes</name>
    <name type="common">Tsetse fly</name>
    <dbReference type="NCBI Taxonomy" id="7398"/>
    <lineage>
        <taxon>Eukaryota</taxon>
        <taxon>Metazoa</taxon>
        <taxon>Ecdysozoa</taxon>
        <taxon>Arthropoda</taxon>
        <taxon>Hexapoda</taxon>
        <taxon>Insecta</taxon>
        <taxon>Pterygota</taxon>
        <taxon>Neoptera</taxon>
        <taxon>Endopterygota</taxon>
        <taxon>Diptera</taxon>
        <taxon>Brachycera</taxon>
        <taxon>Muscomorpha</taxon>
        <taxon>Hippoboscoidea</taxon>
        <taxon>Glossinidae</taxon>
        <taxon>Glossina</taxon>
    </lineage>
</organism>
<dbReference type="STRING" id="7398.A0A1A9Z2K4"/>
<protein>
    <submittedName>
        <fullName evidence="2">Uncharacterized protein</fullName>
    </submittedName>
</protein>
<evidence type="ECO:0000313" key="2">
    <source>
        <dbReference type="EnsemblMetazoa" id="GPAI001789-PA"/>
    </source>
</evidence>
<evidence type="ECO:0000256" key="1">
    <source>
        <dbReference type="SAM" id="MobiDB-lite"/>
    </source>
</evidence>
<feature type="region of interest" description="Disordered" evidence="1">
    <location>
        <begin position="41"/>
        <end position="65"/>
    </location>
</feature>
<feature type="region of interest" description="Disordered" evidence="1">
    <location>
        <begin position="120"/>
        <end position="152"/>
    </location>
</feature>
<dbReference type="EnsemblMetazoa" id="GPAI001789-RA">
    <property type="protein sequence ID" value="GPAI001789-PA"/>
    <property type="gene ID" value="GPAI001789"/>
</dbReference>
<evidence type="ECO:0000313" key="3">
    <source>
        <dbReference type="Proteomes" id="UP000092445"/>
    </source>
</evidence>
<keyword evidence="3" id="KW-1185">Reference proteome</keyword>
<reference evidence="3" key="1">
    <citation type="submission" date="2014-03" db="EMBL/GenBank/DDBJ databases">
        <authorList>
            <person name="Aksoy S."/>
            <person name="Warren W."/>
            <person name="Wilson R.K."/>
        </authorList>
    </citation>
    <scope>NUCLEOTIDE SEQUENCE [LARGE SCALE GENOMIC DNA]</scope>
    <source>
        <strain evidence="3">IAEA</strain>
    </source>
</reference>
<proteinExistence type="predicted"/>
<sequence>MKKETNFVNKHFPFNLCLCVTHKRIVNLPYFYIKISSNQQQQQHQRQQHKNQHQLKHQHQQQQQEQPQIITNMPQHICGCALTTQTTSPSPSLAPAPPSLPLPVQNLPAMVNFGNQSTTVTPSLQNNDNMTGNVGDNERSVNNYSSNQQWLQ</sequence>